<dbReference type="HOGENOM" id="CLU_043216_1_1_1"/>
<keyword evidence="4" id="KW-0963">Cytoplasm</keyword>
<dbReference type="InterPro" id="IPR039100">
    <property type="entry name" value="Sdo1/SBDS-like"/>
</dbReference>
<evidence type="ECO:0000259" key="9">
    <source>
        <dbReference type="Pfam" id="PF01172"/>
    </source>
</evidence>
<sequence>MPIQQPSNQIKLTNVSIVRLKKGGKRFEIACYKNKVQEWRSGVETSLDDVLQISNVFINVSKGEVAKSNDLQKAFGTSSVDDAVKEILKKGEVQVGEKEREHDLTALRKEIATFVAEKCVDPATQRPYPVGMIEKAMAEAGVSVKTGKNAKSQVAETLRLIQAGSKLPIQRARMRVRVVVPNVDGERLEEQIKSSAEHVEREEKGETWEIVMLIDPTQFKTLNELLLKECKGKGRLETLTLAATADNS</sequence>
<dbReference type="Gene3D" id="1.10.10.900">
    <property type="entry name" value="SBDS protein C-terminal domain, subdomain 1"/>
    <property type="match status" value="1"/>
</dbReference>
<evidence type="ECO:0000313" key="12">
    <source>
        <dbReference type="EMBL" id="KIM61958.1"/>
    </source>
</evidence>
<comment type="subcellular location">
    <subcellularLocation>
        <location evidence="2">Cytoplasm</location>
    </subcellularLocation>
    <subcellularLocation>
        <location evidence="1">Nucleus</location>
    </subcellularLocation>
</comment>
<dbReference type="Pfam" id="PF20268">
    <property type="entry name" value="SBDS_C"/>
    <property type="match status" value="1"/>
</dbReference>
<evidence type="ECO:0000259" key="11">
    <source>
        <dbReference type="Pfam" id="PF20268"/>
    </source>
</evidence>
<feature type="domain" description="Ribosome maturation protein SDO1/SBDS N-terminal" evidence="9">
    <location>
        <begin position="14"/>
        <end position="100"/>
    </location>
</feature>
<dbReference type="NCBIfam" id="TIGR00291">
    <property type="entry name" value="RNA_SBDS"/>
    <property type="match status" value="1"/>
</dbReference>
<evidence type="ECO:0000256" key="6">
    <source>
        <dbReference type="ARBA" id="ARBA00023242"/>
    </source>
</evidence>
<evidence type="ECO:0000256" key="4">
    <source>
        <dbReference type="ARBA" id="ARBA00022490"/>
    </source>
</evidence>
<dbReference type="AlphaFoldDB" id="A0A0C2ZK15"/>
<evidence type="ECO:0000256" key="3">
    <source>
        <dbReference type="ARBA" id="ARBA00007433"/>
    </source>
</evidence>
<dbReference type="PROSITE" id="PS01267">
    <property type="entry name" value="UPF0023"/>
    <property type="match status" value="1"/>
</dbReference>
<proteinExistence type="inferred from homology"/>
<dbReference type="Gene3D" id="3.30.70.240">
    <property type="match status" value="1"/>
</dbReference>
<evidence type="ECO:0000256" key="7">
    <source>
        <dbReference type="ARBA" id="ARBA00049708"/>
    </source>
</evidence>
<dbReference type="FunFam" id="3.30.1250.10:FF:000001">
    <property type="entry name" value="SBDS, ribosome maturation factor"/>
    <property type="match status" value="1"/>
</dbReference>
<evidence type="ECO:0000256" key="5">
    <source>
        <dbReference type="ARBA" id="ARBA00022517"/>
    </source>
</evidence>
<keyword evidence="6" id="KW-0539">Nucleus</keyword>
<feature type="domain" description="Ribosome maturation protein SDO1/SBDS C-terminal" evidence="11">
    <location>
        <begin position="174"/>
        <end position="240"/>
    </location>
</feature>
<evidence type="ECO:0000313" key="13">
    <source>
        <dbReference type="Proteomes" id="UP000053989"/>
    </source>
</evidence>
<gene>
    <name evidence="12" type="ORF">SCLCIDRAFT_1215578</name>
</gene>
<dbReference type="Pfam" id="PF01172">
    <property type="entry name" value="SBDS_N"/>
    <property type="match status" value="1"/>
</dbReference>
<keyword evidence="5" id="KW-0690">Ribosome biogenesis</keyword>
<dbReference type="InterPro" id="IPR019783">
    <property type="entry name" value="SDO1/SBDS_N"/>
</dbReference>
<dbReference type="InParanoid" id="A0A0C2ZK15"/>
<dbReference type="Gene3D" id="3.30.1250.10">
    <property type="entry name" value="Ribosome maturation protein SBDS, N-terminal domain"/>
    <property type="match status" value="1"/>
</dbReference>
<comment type="subunit">
    <text evidence="7">Associates with the 60S ribosomal subunit.</text>
</comment>
<dbReference type="InterPro" id="IPR018023">
    <property type="entry name" value="Ribosome_mat_SBDS_CS"/>
</dbReference>
<dbReference type="GO" id="GO:0005634">
    <property type="term" value="C:nucleus"/>
    <property type="evidence" value="ECO:0007669"/>
    <property type="project" value="UniProtKB-SubCell"/>
</dbReference>
<dbReference type="InterPro" id="IPR046928">
    <property type="entry name" value="SDO1/SBDS_C"/>
</dbReference>
<comment type="similarity">
    <text evidence="3">Belongs to the SDO1/SBDS family.</text>
</comment>
<dbReference type="PANTHER" id="PTHR10927">
    <property type="entry name" value="RIBOSOME MATURATION PROTEIN SBDS"/>
    <property type="match status" value="1"/>
</dbReference>
<dbReference type="GO" id="GO:0042256">
    <property type="term" value="P:cytosolic ribosome assembly"/>
    <property type="evidence" value="ECO:0007669"/>
    <property type="project" value="InterPro"/>
</dbReference>
<name>A0A0C2ZK15_9AGAM</name>
<dbReference type="OrthoDB" id="10253092at2759"/>
<accession>A0A0C2ZK15</accession>
<reference evidence="13" key="2">
    <citation type="submission" date="2015-01" db="EMBL/GenBank/DDBJ databases">
        <title>Evolutionary Origins and Diversification of the Mycorrhizal Mutualists.</title>
        <authorList>
            <consortium name="DOE Joint Genome Institute"/>
            <consortium name="Mycorrhizal Genomics Consortium"/>
            <person name="Kohler A."/>
            <person name="Kuo A."/>
            <person name="Nagy L.G."/>
            <person name="Floudas D."/>
            <person name="Copeland A."/>
            <person name="Barry K.W."/>
            <person name="Cichocki N."/>
            <person name="Veneault-Fourrey C."/>
            <person name="LaButti K."/>
            <person name="Lindquist E.A."/>
            <person name="Lipzen A."/>
            <person name="Lundell T."/>
            <person name="Morin E."/>
            <person name="Murat C."/>
            <person name="Riley R."/>
            <person name="Ohm R."/>
            <person name="Sun H."/>
            <person name="Tunlid A."/>
            <person name="Henrissat B."/>
            <person name="Grigoriev I.V."/>
            <person name="Hibbett D.S."/>
            <person name="Martin F."/>
        </authorList>
    </citation>
    <scope>NUCLEOTIDE SEQUENCE [LARGE SCALE GENOMIC DNA]</scope>
    <source>
        <strain evidence="13">Foug A</strain>
    </source>
</reference>
<organism evidence="12 13">
    <name type="scientific">Scleroderma citrinum Foug A</name>
    <dbReference type="NCBI Taxonomy" id="1036808"/>
    <lineage>
        <taxon>Eukaryota</taxon>
        <taxon>Fungi</taxon>
        <taxon>Dikarya</taxon>
        <taxon>Basidiomycota</taxon>
        <taxon>Agaricomycotina</taxon>
        <taxon>Agaricomycetes</taxon>
        <taxon>Agaricomycetidae</taxon>
        <taxon>Boletales</taxon>
        <taxon>Sclerodermatineae</taxon>
        <taxon>Sclerodermataceae</taxon>
        <taxon>Scleroderma</taxon>
    </lineage>
</organism>
<dbReference type="InterPro" id="IPR002140">
    <property type="entry name" value="Sdo1/SBDS"/>
</dbReference>
<dbReference type="SUPFAM" id="SSF89895">
    <property type="entry name" value="FYSH domain"/>
    <property type="match status" value="1"/>
</dbReference>
<evidence type="ECO:0000256" key="1">
    <source>
        <dbReference type="ARBA" id="ARBA00004123"/>
    </source>
</evidence>
<keyword evidence="13" id="KW-1185">Reference proteome</keyword>
<protein>
    <recommendedName>
        <fullName evidence="8">Ribosome maturation protein SDO1</fullName>
    </recommendedName>
</protein>
<evidence type="ECO:0000256" key="8">
    <source>
        <dbReference type="ARBA" id="ARBA00071414"/>
    </source>
</evidence>
<dbReference type="SUPFAM" id="SSF109728">
    <property type="entry name" value="Hypothetical protein AF0491, middle domain"/>
    <property type="match status" value="1"/>
</dbReference>
<dbReference type="GO" id="GO:0005737">
    <property type="term" value="C:cytoplasm"/>
    <property type="evidence" value="ECO:0007669"/>
    <property type="project" value="UniProtKB-SubCell"/>
</dbReference>
<dbReference type="FunCoup" id="A0A0C2ZK15">
    <property type="interactions" value="485"/>
</dbReference>
<dbReference type="Proteomes" id="UP000053989">
    <property type="component" value="Unassembled WGS sequence"/>
</dbReference>
<evidence type="ECO:0000259" key="10">
    <source>
        <dbReference type="Pfam" id="PF09377"/>
    </source>
</evidence>
<dbReference type="Pfam" id="PF09377">
    <property type="entry name" value="SBDS_domain_II"/>
    <property type="match status" value="1"/>
</dbReference>
<evidence type="ECO:0000256" key="2">
    <source>
        <dbReference type="ARBA" id="ARBA00004496"/>
    </source>
</evidence>
<reference evidence="12 13" key="1">
    <citation type="submission" date="2014-04" db="EMBL/GenBank/DDBJ databases">
        <authorList>
            <consortium name="DOE Joint Genome Institute"/>
            <person name="Kuo A."/>
            <person name="Kohler A."/>
            <person name="Nagy L.G."/>
            <person name="Floudas D."/>
            <person name="Copeland A."/>
            <person name="Barry K.W."/>
            <person name="Cichocki N."/>
            <person name="Veneault-Fourrey C."/>
            <person name="LaButti K."/>
            <person name="Lindquist E.A."/>
            <person name="Lipzen A."/>
            <person name="Lundell T."/>
            <person name="Morin E."/>
            <person name="Murat C."/>
            <person name="Sun H."/>
            <person name="Tunlid A."/>
            <person name="Henrissat B."/>
            <person name="Grigoriev I.V."/>
            <person name="Hibbett D.S."/>
            <person name="Martin F."/>
            <person name="Nordberg H.P."/>
            <person name="Cantor M.N."/>
            <person name="Hua S.X."/>
        </authorList>
    </citation>
    <scope>NUCLEOTIDE SEQUENCE [LARGE SCALE GENOMIC DNA]</scope>
    <source>
        <strain evidence="12 13">Foug A</strain>
    </source>
</reference>
<dbReference type="STRING" id="1036808.A0A0C2ZK15"/>
<dbReference type="InterPro" id="IPR037188">
    <property type="entry name" value="Sdo1/SBDS_central_sf"/>
</dbReference>
<dbReference type="InterPro" id="IPR036786">
    <property type="entry name" value="Ribosome_mat_SBDS_N_sf"/>
</dbReference>
<dbReference type="InterPro" id="IPR018978">
    <property type="entry name" value="SDO1/SBDS_central"/>
</dbReference>
<dbReference type="EMBL" id="KN822046">
    <property type="protein sequence ID" value="KIM61958.1"/>
    <property type="molecule type" value="Genomic_DNA"/>
</dbReference>
<dbReference type="PANTHER" id="PTHR10927:SF1">
    <property type="entry name" value="RIBOSOME MATURATION PROTEIN SBDS"/>
    <property type="match status" value="1"/>
</dbReference>
<feature type="domain" description="Ribosome maturation protein SDO1/SBDS central" evidence="10">
    <location>
        <begin position="109"/>
        <end position="172"/>
    </location>
</feature>